<keyword evidence="4 6" id="KW-1133">Transmembrane helix</keyword>
<feature type="transmembrane region" description="Helical" evidence="6">
    <location>
        <begin position="68"/>
        <end position="87"/>
    </location>
</feature>
<feature type="transmembrane region" description="Helical" evidence="6">
    <location>
        <begin position="139"/>
        <end position="158"/>
    </location>
</feature>
<keyword evidence="5 6" id="KW-0472">Membrane</keyword>
<dbReference type="EMBL" id="MFES01000038">
    <property type="protein sequence ID" value="OGE84650.1"/>
    <property type="molecule type" value="Genomic_DNA"/>
</dbReference>
<evidence type="ECO:0000256" key="6">
    <source>
        <dbReference type="SAM" id="Phobius"/>
    </source>
</evidence>
<keyword evidence="3 6" id="KW-0812">Transmembrane</keyword>
<comment type="caution">
    <text evidence="7">The sequence shown here is derived from an EMBL/GenBank/DDBJ whole genome shotgun (WGS) entry which is preliminary data.</text>
</comment>
<reference evidence="7 8" key="1">
    <citation type="journal article" date="2016" name="Nat. Commun.">
        <title>Thousands of microbial genomes shed light on interconnected biogeochemical processes in an aquifer system.</title>
        <authorList>
            <person name="Anantharaman K."/>
            <person name="Brown C.T."/>
            <person name="Hug L.A."/>
            <person name="Sharon I."/>
            <person name="Castelle C.J."/>
            <person name="Probst A.J."/>
            <person name="Thomas B.C."/>
            <person name="Singh A."/>
            <person name="Wilkins M.J."/>
            <person name="Karaoz U."/>
            <person name="Brodie E.L."/>
            <person name="Williams K.H."/>
            <person name="Hubbard S.S."/>
            <person name="Banfield J.F."/>
        </authorList>
    </citation>
    <scope>NUCLEOTIDE SEQUENCE [LARGE SCALE GENOMIC DNA]</scope>
</reference>
<dbReference type="AlphaFoldDB" id="A0A1F5P4V7"/>
<dbReference type="Pfam" id="PF00953">
    <property type="entry name" value="Glycos_transf_4"/>
    <property type="match status" value="1"/>
</dbReference>
<evidence type="ECO:0000313" key="8">
    <source>
        <dbReference type="Proteomes" id="UP000176786"/>
    </source>
</evidence>
<feature type="transmembrane region" description="Helical" evidence="6">
    <location>
        <begin position="6"/>
        <end position="32"/>
    </location>
</feature>
<evidence type="ECO:0000256" key="2">
    <source>
        <dbReference type="ARBA" id="ARBA00022679"/>
    </source>
</evidence>
<sequence>MELFPLIRLLLFTFIAFGLAIVATPVLTHFLYKYKLWKPKVRQFGPDGDAVPIIANLQSQQDSGTPRMGGLLIWLTVVVVAAVGFFISKLDDSFSFWNLLNRSETWLPMFTLVAAGIIGFFDDFFVVKGKGGYAGGGIAIKWRILLVLAIGLIGAWWFTSKLGFNTVFVPLVGNVEIGWFYGPLFILVLFATFSSGVVDGLDGLSGGVFSTIFLTYAVIAYSRGQYDLATFCGVLLGATFAYLWFNIPPARFYMGETGILALTTTLTVVAFLTNAVLLLPIAGIILVLESGSVQLQLLSKKFRHGKKIFLAAPIHHHFEAQGWPSYKVTMRFWVISAVFSVLAFLVYLIGPH</sequence>
<dbReference type="PANTHER" id="PTHR22926:SF5">
    <property type="entry name" value="PHOSPHO-N-ACETYLMURAMOYL-PENTAPEPTIDE-TRANSFERASE HOMOLOG"/>
    <property type="match status" value="1"/>
</dbReference>
<organism evidence="7 8">
    <name type="scientific">Candidatus Doudnabacteria bacterium RIFCSPHIGHO2_02_FULL_46_11</name>
    <dbReference type="NCBI Taxonomy" id="1817832"/>
    <lineage>
        <taxon>Bacteria</taxon>
        <taxon>Candidatus Doudnaibacteriota</taxon>
    </lineage>
</organism>
<evidence type="ECO:0000256" key="5">
    <source>
        <dbReference type="ARBA" id="ARBA00023136"/>
    </source>
</evidence>
<evidence type="ECO:0000256" key="1">
    <source>
        <dbReference type="ARBA" id="ARBA00004141"/>
    </source>
</evidence>
<protein>
    <recommendedName>
        <fullName evidence="9">Phospho-N-acetylmuramoyl-pentapeptide-transferase</fullName>
    </recommendedName>
</protein>
<evidence type="ECO:0000256" key="3">
    <source>
        <dbReference type="ARBA" id="ARBA00022692"/>
    </source>
</evidence>
<feature type="transmembrane region" description="Helical" evidence="6">
    <location>
        <begin position="178"/>
        <end position="197"/>
    </location>
</feature>
<accession>A0A1F5P4V7</accession>
<proteinExistence type="predicted"/>
<keyword evidence="2" id="KW-0808">Transferase</keyword>
<gene>
    <name evidence="7" type="ORF">A3J48_03655</name>
</gene>
<dbReference type="InterPro" id="IPR000715">
    <property type="entry name" value="Glycosyl_transferase_4"/>
</dbReference>
<dbReference type="GO" id="GO:0044038">
    <property type="term" value="P:cell wall macromolecule biosynthetic process"/>
    <property type="evidence" value="ECO:0007669"/>
    <property type="project" value="TreeGrafter"/>
</dbReference>
<dbReference type="STRING" id="1817832.A3J48_03655"/>
<dbReference type="GO" id="GO:0005886">
    <property type="term" value="C:plasma membrane"/>
    <property type="evidence" value="ECO:0007669"/>
    <property type="project" value="TreeGrafter"/>
</dbReference>
<feature type="transmembrane region" description="Helical" evidence="6">
    <location>
        <begin position="107"/>
        <end position="127"/>
    </location>
</feature>
<evidence type="ECO:0008006" key="9">
    <source>
        <dbReference type="Google" id="ProtNLM"/>
    </source>
</evidence>
<evidence type="ECO:0000256" key="4">
    <source>
        <dbReference type="ARBA" id="ARBA00022989"/>
    </source>
</evidence>
<comment type="subcellular location">
    <subcellularLocation>
        <location evidence="1">Membrane</location>
        <topology evidence="1">Multi-pass membrane protein</topology>
    </subcellularLocation>
</comment>
<feature type="transmembrane region" description="Helical" evidence="6">
    <location>
        <begin position="228"/>
        <end position="247"/>
    </location>
</feature>
<name>A0A1F5P4V7_9BACT</name>
<feature type="transmembrane region" description="Helical" evidence="6">
    <location>
        <begin position="204"/>
        <end position="222"/>
    </location>
</feature>
<dbReference type="Proteomes" id="UP000176786">
    <property type="component" value="Unassembled WGS sequence"/>
</dbReference>
<dbReference type="PANTHER" id="PTHR22926">
    <property type="entry name" value="PHOSPHO-N-ACETYLMURAMOYL-PENTAPEPTIDE-TRANSFERASE"/>
    <property type="match status" value="1"/>
</dbReference>
<feature type="transmembrane region" description="Helical" evidence="6">
    <location>
        <begin position="332"/>
        <end position="350"/>
    </location>
</feature>
<feature type="transmembrane region" description="Helical" evidence="6">
    <location>
        <begin position="259"/>
        <end position="288"/>
    </location>
</feature>
<dbReference type="GO" id="GO:0071555">
    <property type="term" value="P:cell wall organization"/>
    <property type="evidence" value="ECO:0007669"/>
    <property type="project" value="TreeGrafter"/>
</dbReference>
<dbReference type="GO" id="GO:0016780">
    <property type="term" value="F:phosphotransferase activity, for other substituted phosphate groups"/>
    <property type="evidence" value="ECO:0007669"/>
    <property type="project" value="InterPro"/>
</dbReference>
<evidence type="ECO:0000313" key="7">
    <source>
        <dbReference type="EMBL" id="OGE84650.1"/>
    </source>
</evidence>